<dbReference type="AlphaFoldDB" id="A0A7J7HB85"/>
<sequence length="145" mass="16996">MEDPQICGANVFEIYEYHQEEMKRRPLPNYIEMVQKDKSRCCCSRRLLTKLNSLYCISNLKLEFLGYYLAELSLLENDYVILLPSLVAVSVYSDPDFSSIGNPYLEEIAPKEKMEMKTKDPRAPNPKFLRLKQSSREALPFFQRN</sequence>
<accession>A0A7J7HB85</accession>
<gene>
    <name evidence="1" type="ORF">HYC85_012002</name>
</gene>
<proteinExistence type="predicted"/>
<evidence type="ECO:0000313" key="1">
    <source>
        <dbReference type="EMBL" id="KAF5950009.1"/>
    </source>
</evidence>
<reference evidence="2" key="1">
    <citation type="journal article" date="2020" name="Nat. Commun.">
        <title>Genome assembly of wild tea tree DASZ reveals pedigree and selection history of tea varieties.</title>
        <authorList>
            <person name="Zhang W."/>
            <person name="Zhang Y."/>
            <person name="Qiu H."/>
            <person name="Guo Y."/>
            <person name="Wan H."/>
            <person name="Zhang X."/>
            <person name="Scossa F."/>
            <person name="Alseekh S."/>
            <person name="Zhang Q."/>
            <person name="Wang P."/>
            <person name="Xu L."/>
            <person name="Schmidt M.H."/>
            <person name="Jia X."/>
            <person name="Li D."/>
            <person name="Zhu A."/>
            <person name="Guo F."/>
            <person name="Chen W."/>
            <person name="Ni D."/>
            <person name="Usadel B."/>
            <person name="Fernie A.R."/>
            <person name="Wen W."/>
        </authorList>
    </citation>
    <scope>NUCLEOTIDE SEQUENCE [LARGE SCALE GENOMIC DNA]</scope>
    <source>
        <strain evidence="2">cv. G240</strain>
    </source>
</reference>
<name>A0A7J7HB85_CAMSI</name>
<protein>
    <submittedName>
        <fullName evidence="1">Uncharacterized protein</fullName>
    </submittedName>
</protein>
<dbReference type="EMBL" id="JACBKZ010000005">
    <property type="protein sequence ID" value="KAF5950009.1"/>
    <property type="molecule type" value="Genomic_DNA"/>
</dbReference>
<dbReference type="Proteomes" id="UP000593564">
    <property type="component" value="Unassembled WGS sequence"/>
</dbReference>
<dbReference type="InterPro" id="IPR036915">
    <property type="entry name" value="Cyclin-like_sf"/>
</dbReference>
<dbReference type="SUPFAM" id="SSF47954">
    <property type="entry name" value="Cyclin-like"/>
    <property type="match status" value="1"/>
</dbReference>
<keyword evidence="2" id="KW-1185">Reference proteome</keyword>
<organism evidence="1 2">
    <name type="scientific">Camellia sinensis</name>
    <name type="common">Tea plant</name>
    <name type="synonym">Thea sinensis</name>
    <dbReference type="NCBI Taxonomy" id="4442"/>
    <lineage>
        <taxon>Eukaryota</taxon>
        <taxon>Viridiplantae</taxon>
        <taxon>Streptophyta</taxon>
        <taxon>Embryophyta</taxon>
        <taxon>Tracheophyta</taxon>
        <taxon>Spermatophyta</taxon>
        <taxon>Magnoliopsida</taxon>
        <taxon>eudicotyledons</taxon>
        <taxon>Gunneridae</taxon>
        <taxon>Pentapetalae</taxon>
        <taxon>asterids</taxon>
        <taxon>Ericales</taxon>
        <taxon>Theaceae</taxon>
        <taxon>Camellia</taxon>
    </lineage>
</organism>
<comment type="caution">
    <text evidence="1">The sequence shown here is derived from an EMBL/GenBank/DDBJ whole genome shotgun (WGS) entry which is preliminary data.</text>
</comment>
<evidence type="ECO:0000313" key="2">
    <source>
        <dbReference type="Proteomes" id="UP000593564"/>
    </source>
</evidence>
<reference evidence="1 2" key="2">
    <citation type="submission" date="2020-07" db="EMBL/GenBank/DDBJ databases">
        <title>Genome assembly of wild tea tree DASZ reveals pedigree and selection history of tea varieties.</title>
        <authorList>
            <person name="Zhang W."/>
        </authorList>
    </citation>
    <scope>NUCLEOTIDE SEQUENCE [LARGE SCALE GENOMIC DNA]</scope>
    <source>
        <strain evidence="2">cv. G240</strain>
        <tissue evidence="1">Leaf</tissue>
    </source>
</reference>
<dbReference type="Gene3D" id="1.10.472.10">
    <property type="entry name" value="Cyclin-like"/>
    <property type="match status" value="1"/>
</dbReference>